<dbReference type="PANTHER" id="PTHR30121">
    <property type="entry name" value="UNCHARACTERIZED PROTEIN YJGR-RELATED"/>
    <property type="match status" value="1"/>
</dbReference>
<evidence type="ECO:0008006" key="6">
    <source>
        <dbReference type="Google" id="ProtNLM"/>
    </source>
</evidence>
<dbReference type="Pfam" id="PF26449">
    <property type="entry name" value="DUF8128"/>
    <property type="match status" value="1"/>
</dbReference>
<dbReference type="EMBL" id="MGIL01000018">
    <property type="protein sequence ID" value="OGM87997.1"/>
    <property type="molecule type" value="Genomic_DNA"/>
</dbReference>
<evidence type="ECO:0000313" key="5">
    <source>
        <dbReference type="Proteomes" id="UP000177596"/>
    </source>
</evidence>
<feature type="compositionally biased region" description="Polar residues" evidence="1">
    <location>
        <begin position="751"/>
        <end position="762"/>
    </location>
</feature>
<dbReference type="InterPro" id="IPR027417">
    <property type="entry name" value="P-loop_NTPase"/>
</dbReference>
<comment type="caution">
    <text evidence="4">The sequence shown here is derived from an EMBL/GenBank/DDBJ whole genome shotgun (WGS) entry which is preliminary data.</text>
</comment>
<evidence type="ECO:0000313" key="4">
    <source>
        <dbReference type="EMBL" id="OGM87997.1"/>
    </source>
</evidence>
<name>A0A1F8DHB1_9BACT</name>
<feature type="region of interest" description="Disordered" evidence="1">
    <location>
        <begin position="731"/>
        <end position="762"/>
    </location>
</feature>
<dbReference type="AlphaFoldDB" id="A0A1F8DHB1"/>
<feature type="domain" description="Type IV secretion system coupling protein TraD DNA-binding" evidence="2">
    <location>
        <begin position="325"/>
        <end position="638"/>
    </location>
</feature>
<dbReference type="Pfam" id="PF10412">
    <property type="entry name" value="TrwB_AAD_bind"/>
    <property type="match status" value="1"/>
</dbReference>
<evidence type="ECO:0000259" key="3">
    <source>
        <dbReference type="Pfam" id="PF26449"/>
    </source>
</evidence>
<dbReference type="PANTHER" id="PTHR30121:SF11">
    <property type="entry name" value="AAA+ ATPASE DOMAIN-CONTAINING PROTEIN"/>
    <property type="match status" value="1"/>
</dbReference>
<dbReference type="Gene3D" id="3.40.50.300">
    <property type="entry name" value="P-loop containing nucleotide triphosphate hydrolases"/>
    <property type="match status" value="2"/>
</dbReference>
<proteinExistence type="predicted"/>
<evidence type="ECO:0000259" key="2">
    <source>
        <dbReference type="Pfam" id="PF10412"/>
    </source>
</evidence>
<evidence type="ECO:0000256" key="1">
    <source>
        <dbReference type="SAM" id="MobiDB-lite"/>
    </source>
</evidence>
<reference evidence="4 5" key="1">
    <citation type="journal article" date="2016" name="Nat. Commun.">
        <title>Thousands of microbial genomes shed light on interconnected biogeochemical processes in an aquifer system.</title>
        <authorList>
            <person name="Anantharaman K."/>
            <person name="Brown C.T."/>
            <person name="Hug L.A."/>
            <person name="Sharon I."/>
            <person name="Castelle C.J."/>
            <person name="Probst A.J."/>
            <person name="Thomas B.C."/>
            <person name="Singh A."/>
            <person name="Wilkins M.J."/>
            <person name="Karaoz U."/>
            <person name="Brodie E.L."/>
            <person name="Williams K.H."/>
            <person name="Hubbard S.S."/>
            <person name="Banfield J.F."/>
        </authorList>
    </citation>
    <scope>NUCLEOTIDE SEQUENCE [LARGE SCALE GENOMIC DNA]</scope>
</reference>
<feature type="domain" description="DUF8128" evidence="3">
    <location>
        <begin position="14"/>
        <end position="276"/>
    </location>
</feature>
<protein>
    <recommendedName>
        <fullName evidence="6">Type IV secretion system coupling protein TraD DNA-binding domain-containing protein</fullName>
    </recommendedName>
</protein>
<accession>A0A1F8DHB1</accession>
<sequence length="762" mass="84841">MENPLTTLFLKLPRNIEVTPEAAKTFLSALTQINSVSGLQKLFGTRPLALALEIASINQQIRFMITCDPSLVPFVQAQLQSNYPLVVIEKITDPLTGIPLVVKELKLSKGNYYPIASYDKFTDVDPLSSVLSVLSKAEPTELIVIQIALESAGTGWQSAGSSYAERGTKNEDGSYSPRADKMIITEKISYPGFKTSIRLIGDTNKSLTELTGSFGVYTRSDGNHFGTAKPGVFRRKSVIKDTLGRKVTGGNILNILELATLWHLPSDKIKTTGIAWGTKVLSEPPENLPNAITATDEDKTHINFFGKTVFKNRDTIFGIKDVDRRRHIWAIGKTGTGKSTLIANMAIDDIKKDRGMAIIDPHGDLSEIILDYIPKRRINDVIYFNPADTDYPIAINPLEVTNKEEAELVVSGIVSIFNKIFGFSWGPRLEYILRNSLFTLAQVPNSTLKDVPLLLTNKLFRQRIEETIQDETMRQFWRDEFDKMPERLQQEAISPILNKVGQFVTSPLIRTVIGHPKSSIKLDDVMNNGKILIANMSQGRLGEDNAALLGAMLITKFQLAAMHRVEVPEEQRRDFYLYVDEFQNFATGSFIKIMSEARKYRLDIMLANQYMAQLPEEVTRAILGNAGTVMTFAVGASDAEILFKEFAEVFTQNDLVNLGRFQIAAKMTIDSQVTRPFVATTLPLPISNNENREKVIQASREHWTKITANQEPIAGNFGSQTPIPAVAHQYPHSSHRKFGGPRHFGKPGIPASSNPQDSTHSN</sequence>
<gene>
    <name evidence="4" type="ORF">A2573_02480</name>
</gene>
<dbReference type="InterPro" id="IPR019476">
    <property type="entry name" value="T4SS_TraD_DNA-bd"/>
</dbReference>
<dbReference type="SUPFAM" id="SSF52540">
    <property type="entry name" value="P-loop containing nucleoside triphosphate hydrolases"/>
    <property type="match status" value="1"/>
</dbReference>
<dbReference type="Proteomes" id="UP000177596">
    <property type="component" value="Unassembled WGS sequence"/>
</dbReference>
<dbReference type="CDD" id="cd01127">
    <property type="entry name" value="TrwB_TraG_TraD_VirD4"/>
    <property type="match status" value="1"/>
</dbReference>
<dbReference type="InterPro" id="IPR058441">
    <property type="entry name" value="DUF8128"/>
</dbReference>
<organism evidence="4 5">
    <name type="scientific">Candidatus Woesebacteria bacterium RIFOXYD1_FULL_43_18</name>
    <dbReference type="NCBI Taxonomy" id="1802551"/>
    <lineage>
        <taxon>Bacteria</taxon>
        <taxon>Candidatus Woeseibacteriota</taxon>
    </lineage>
</organism>
<feature type="compositionally biased region" description="Basic residues" evidence="1">
    <location>
        <begin position="733"/>
        <end position="745"/>
    </location>
</feature>
<dbReference type="InterPro" id="IPR051162">
    <property type="entry name" value="T4SS_component"/>
</dbReference>